<sequence length="79" mass="8952">MGFKLNWLKTKLDKVSLERKKGNSDGLRVEEHIKTLALKKEKAKSSTSAAKDCLEGVVSSWNKWKLRVGFADLGYKKID</sequence>
<accession>A0AAU9RQF6</accession>
<keyword evidence="2" id="KW-1185">Reference proteome</keyword>
<evidence type="ECO:0000313" key="1">
    <source>
        <dbReference type="EMBL" id="CAH2047583.1"/>
    </source>
</evidence>
<reference evidence="1 2" key="1">
    <citation type="submission" date="2022-03" db="EMBL/GenBank/DDBJ databases">
        <authorList>
            <person name="Nunn A."/>
            <person name="Chopra R."/>
            <person name="Nunn A."/>
            <person name="Contreras Garrido A."/>
        </authorList>
    </citation>
    <scope>NUCLEOTIDE SEQUENCE [LARGE SCALE GENOMIC DNA]</scope>
</reference>
<name>A0AAU9RQF6_THLAR</name>
<dbReference type="EMBL" id="OU466858">
    <property type="protein sequence ID" value="CAH2047583.1"/>
    <property type="molecule type" value="Genomic_DNA"/>
</dbReference>
<gene>
    <name evidence="1" type="ORF">TAV2_LOCUS5280</name>
</gene>
<organism evidence="1 2">
    <name type="scientific">Thlaspi arvense</name>
    <name type="common">Field penny-cress</name>
    <dbReference type="NCBI Taxonomy" id="13288"/>
    <lineage>
        <taxon>Eukaryota</taxon>
        <taxon>Viridiplantae</taxon>
        <taxon>Streptophyta</taxon>
        <taxon>Embryophyta</taxon>
        <taxon>Tracheophyta</taxon>
        <taxon>Spermatophyta</taxon>
        <taxon>Magnoliopsida</taxon>
        <taxon>eudicotyledons</taxon>
        <taxon>Gunneridae</taxon>
        <taxon>Pentapetalae</taxon>
        <taxon>rosids</taxon>
        <taxon>malvids</taxon>
        <taxon>Brassicales</taxon>
        <taxon>Brassicaceae</taxon>
        <taxon>Thlaspideae</taxon>
        <taxon>Thlaspi</taxon>
    </lineage>
</organism>
<proteinExistence type="predicted"/>
<dbReference type="AlphaFoldDB" id="A0AAU9RQF6"/>
<dbReference type="Proteomes" id="UP000836841">
    <property type="component" value="Chromosome 2"/>
</dbReference>
<evidence type="ECO:0000313" key="2">
    <source>
        <dbReference type="Proteomes" id="UP000836841"/>
    </source>
</evidence>
<protein>
    <submittedName>
        <fullName evidence="1">Uncharacterized protein</fullName>
    </submittedName>
</protein>